<feature type="transmembrane region" description="Helical" evidence="7">
    <location>
        <begin position="12"/>
        <end position="31"/>
    </location>
</feature>
<dbReference type="OrthoDB" id="75720at2759"/>
<evidence type="ECO:0000256" key="3">
    <source>
        <dbReference type="ARBA" id="ARBA00022692"/>
    </source>
</evidence>
<dbReference type="AlphaFoldDB" id="A0A061B463"/>
<dbReference type="GO" id="GO:0000324">
    <property type="term" value="C:fungal-type vacuole"/>
    <property type="evidence" value="ECO:0007669"/>
    <property type="project" value="TreeGrafter"/>
</dbReference>
<feature type="transmembrane region" description="Helical" evidence="7">
    <location>
        <begin position="149"/>
        <end position="168"/>
    </location>
</feature>
<feature type="transmembrane region" description="Helical" evidence="7">
    <location>
        <begin position="224"/>
        <end position="245"/>
    </location>
</feature>
<dbReference type="Gene3D" id="1.20.1280.290">
    <property type="match status" value="1"/>
</dbReference>
<feature type="transmembrane region" description="Helical" evidence="7">
    <location>
        <begin position="86"/>
        <end position="106"/>
    </location>
</feature>
<evidence type="ECO:0000313" key="8">
    <source>
        <dbReference type="EMBL" id="CDR41814.1"/>
    </source>
</evidence>
<feature type="transmembrane region" description="Helical" evidence="7">
    <location>
        <begin position="43"/>
        <end position="63"/>
    </location>
</feature>
<protein>
    <submittedName>
        <fullName evidence="8">CYFA0S08e00342g1_1</fullName>
    </submittedName>
</protein>
<name>A0A061B463_CYBFA</name>
<evidence type="ECO:0000256" key="7">
    <source>
        <dbReference type="SAM" id="Phobius"/>
    </source>
</evidence>
<dbReference type="SMART" id="SM00679">
    <property type="entry name" value="CTNS"/>
    <property type="match status" value="2"/>
</dbReference>
<keyword evidence="5 7" id="KW-1133">Transmembrane helix</keyword>
<proteinExistence type="predicted"/>
<dbReference type="PANTHER" id="PTHR13131">
    <property type="entry name" value="CYSTINOSIN"/>
    <property type="match status" value="1"/>
</dbReference>
<dbReference type="GO" id="GO:0015184">
    <property type="term" value="F:L-cystine transmembrane transporter activity"/>
    <property type="evidence" value="ECO:0007669"/>
    <property type="project" value="TreeGrafter"/>
</dbReference>
<comment type="subcellular location">
    <subcellularLocation>
        <location evidence="1">Endomembrane system</location>
        <topology evidence="1">Multi-pass membrane protein</topology>
    </subcellularLocation>
</comment>
<evidence type="ECO:0000256" key="4">
    <source>
        <dbReference type="ARBA" id="ARBA00022737"/>
    </source>
</evidence>
<feature type="transmembrane region" description="Helical" evidence="7">
    <location>
        <begin position="118"/>
        <end position="137"/>
    </location>
</feature>
<evidence type="ECO:0000256" key="1">
    <source>
        <dbReference type="ARBA" id="ARBA00004127"/>
    </source>
</evidence>
<keyword evidence="2" id="KW-0813">Transport</keyword>
<sequence>MSSLKTLSEFLGVSYVVAWSVSFYPPLLLNYRLKSSDGLSVDYLFLNIVGYIALVSSMSLMLFNADVRTRYYERHGYFPLLTTIDLIYSAHGFLLTLITTSQLYFWGFKSRPGSPKRLTKLIILVVFVVLASAYYSVGTKNSTREFTLLDVAVLLSYIKIFMSLIKYIPQLNHNYKRKSVVGFSILTIVLDTTGGTLSIAQLFLDAYIMTGSLSWEVLRNNSGKLGLSAVTLFFDACFVYQWYIYKTLPSHDFEKIEQSKPISLS</sequence>
<keyword evidence="6 7" id="KW-0472">Membrane</keyword>
<feature type="transmembrane region" description="Helical" evidence="7">
    <location>
        <begin position="180"/>
        <end position="204"/>
    </location>
</feature>
<accession>A0A061B463</accession>
<dbReference type="Pfam" id="PF04193">
    <property type="entry name" value="PQ-loop"/>
    <property type="match status" value="2"/>
</dbReference>
<dbReference type="PANTHER" id="PTHR13131:SF5">
    <property type="entry name" value="CYSTINOSIN"/>
    <property type="match status" value="1"/>
</dbReference>
<dbReference type="PhylomeDB" id="A0A061B463"/>
<reference evidence="8" key="1">
    <citation type="journal article" date="2014" name="Genome Announc.">
        <title>Genome sequence of the yeast Cyberlindnera fabianii (Hansenula fabianii).</title>
        <authorList>
            <person name="Freel K.C."/>
            <person name="Sarilar V."/>
            <person name="Neuveglise C."/>
            <person name="Devillers H."/>
            <person name="Friedrich A."/>
            <person name="Schacherer J."/>
        </authorList>
    </citation>
    <scope>NUCLEOTIDE SEQUENCE</scope>
    <source>
        <strain evidence="8">YJS4271</strain>
    </source>
</reference>
<gene>
    <name evidence="8" type="ORF">CYFA0S_08e00342g</name>
</gene>
<keyword evidence="3 7" id="KW-0812">Transmembrane</keyword>
<evidence type="ECO:0000256" key="2">
    <source>
        <dbReference type="ARBA" id="ARBA00022448"/>
    </source>
</evidence>
<dbReference type="EMBL" id="LK052893">
    <property type="protein sequence ID" value="CDR41814.1"/>
    <property type="molecule type" value="Genomic_DNA"/>
</dbReference>
<evidence type="ECO:0000256" key="5">
    <source>
        <dbReference type="ARBA" id="ARBA00022989"/>
    </source>
</evidence>
<evidence type="ECO:0000256" key="6">
    <source>
        <dbReference type="ARBA" id="ARBA00023136"/>
    </source>
</evidence>
<organism evidence="8">
    <name type="scientific">Cyberlindnera fabianii</name>
    <name type="common">Yeast</name>
    <name type="synonym">Hansenula fabianii</name>
    <dbReference type="NCBI Taxonomy" id="36022"/>
    <lineage>
        <taxon>Eukaryota</taxon>
        <taxon>Fungi</taxon>
        <taxon>Dikarya</taxon>
        <taxon>Ascomycota</taxon>
        <taxon>Saccharomycotina</taxon>
        <taxon>Saccharomycetes</taxon>
        <taxon>Phaffomycetales</taxon>
        <taxon>Phaffomycetaceae</taxon>
        <taxon>Cyberlindnera</taxon>
    </lineage>
</organism>
<dbReference type="InterPro" id="IPR005282">
    <property type="entry name" value="LC_transporter"/>
</dbReference>
<dbReference type="InterPro" id="IPR006603">
    <property type="entry name" value="PQ-loop_rpt"/>
</dbReference>
<keyword evidence="4" id="KW-0677">Repeat</keyword>
<dbReference type="GO" id="GO:0012505">
    <property type="term" value="C:endomembrane system"/>
    <property type="evidence" value="ECO:0007669"/>
    <property type="project" value="UniProtKB-SubCell"/>
</dbReference>
<dbReference type="GO" id="GO:0005774">
    <property type="term" value="C:vacuolar membrane"/>
    <property type="evidence" value="ECO:0007669"/>
    <property type="project" value="TreeGrafter"/>
</dbReference>